<dbReference type="SUPFAM" id="SSF53613">
    <property type="entry name" value="Ribokinase-like"/>
    <property type="match status" value="1"/>
</dbReference>
<evidence type="ECO:0000256" key="2">
    <source>
        <dbReference type="ARBA" id="ARBA00022679"/>
    </source>
</evidence>
<reference evidence="7 8" key="1">
    <citation type="submission" date="2016-10" db="EMBL/GenBank/DDBJ databases">
        <authorList>
            <person name="de Groot N.N."/>
        </authorList>
    </citation>
    <scope>NUCLEOTIDE SEQUENCE [LARGE SCALE GENOMIC DNA]</scope>
    <source>
        <strain evidence="8">L7-484,KACC 16230,DSM 25025</strain>
    </source>
</reference>
<dbReference type="PANTHER" id="PTHR43085:SF1">
    <property type="entry name" value="PSEUDOURIDINE KINASE-RELATED"/>
    <property type="match status" value="1"/>
</dbReference>
<dbReference type="GO" id="GO:0016301">
    <property type="term" value="F:kinase activity"/>
    <property type="evidence" value="ECO:0007669"/>
    <property type="project" value="UniProtKB-KW"/>
</dbReference>
<dbReference type="RefSeq" id="WP_090674241.1">
    <property type="nucleotide sequence ID" value="NZ_FNIT01000006.1"/>
</dbReference>
<evidence type="ECO:0000313" key="8">
    <source>
        <dbReference type="Proteomes" id="UP000198793"/>
    </source>
</evidence>
<keyword evidence="2" id="KW-0808">Transferase</keyword>
<evidence type="ECO:0000256" key="5">
    <source>
        <dbReference type="ARBA" id="ARBA00022840"/>
    </source>
</evidence>
<accession>A0A1H0J7Y1</accession>
<evidence type="ECO:0000313" key="7">
    <source>
        <dbReference type="EMBL" id="SDO39836.1"/>
    </source>
</evidence>
<organism evidence="7 8">
    <name type="scientific">Aureimonas jatrophae</name>
    <dbReference type="NCBI Taxonomy" id="1166073"/>
    <lineage>
        <taxon>Bacteria</taxon>
        <taxon>Pseudomonadati</taxon>
        <taxon>Pseudomonadota</taxon>
        <taxon>Alphaproteobacteria</taxon>
        <taxon>Hyphomicrobiales</taxon>
        <taxon>Aurantimonadaceae</taxon>
        <taxon>Aureimonas</taxon>
    </lineage>
</organism>
<feature type="domain" description="Carbohydrate kinase PfkB" evidence="6">
    <location>
        <begin position="29"/>
        <end position="307"/>
    </location>
</feature>
<protein>
    <submittedName>
        <fullName evidence="7">Fructokinase</fullName>
    </submittedName>
</protein>
<dbReference type="OrthoDB" id="9795789at2"/>
<dbReference type="AlphaFoldDB" id="A0A1H0J7Y1"/>
<keyword evidence="5" id="KW-0067">ATP-binding</keyword>
<dbReference type="EMBL" id="FNIT01000006">
    <property type="protein sequence ID" value="SDO39836.1"/>
    <property type="molecule type" value="Genomic_DNA"/>
</dbReference>
<dbReference type="Proteomes" id="UP000198793">
    <property type="component" value="Unassembled WGS sequence"/>
</dbReference>
<proteinExistence type="inferred from homology"/>
<evidence type="ECO:0000256" key="4">
    <source>
        <dbReference type="ARBA" id="ARBA00022777"/>
    </source>
</evidence>
<evidence type="ECO:0000259" key="6">
    <source>
        <dbReference type="Pfam" id="PF00294"/>
    </source>
</evidence>
<keyword evidence="8" id="KW-1185">Reference proteome</keyword>
<dbReference type="Pfam" id="PF00294">
    <property type="entry name" value="PfkB"/>
    <property type="match status" value="1"/>
</dbReference>
<gene>
    <name evidence="7" type="ORF">SAMN05192530_10648</name>
</gene>
<sequence length="319" mass="33889">MFMSCGDALFDMFAGGNEADVSSISLAGRIGGSALNVALGLARLEHRSAFFTKMSGDLFGRRIRAFMQQEAIDDRFLIDTTRNTTLAMVSLSPQGTPRYDFYIEGTADRSVEPNEVPSHLPADLAAIHLAGSYSTVSEPTASALAKLVAQEHQSRFISYDPNIRSSVQPDLDIWRSRIGATVPFATLVKASDEDVEQVFPGRNHETVLADWIAAGVGMAIITLGEKGALAMSSGGATARVPGRSVVVADTVGAGDTFQAATLSRLAETNRLSRAALDGMSAQDLGELLDFAVRAAAVTCTRRGADLPRRADLGLPPLSR</sequence>
<dbReference type="PANTHER" id="PTHR43085">
    <property type="entry name" value="HEXOKINASE FAMILY MEMBER"/>
    <property type="match status" value="1"/>
</dbReference>
<dbReference type="InterPro" id="IPR029056">
    <property type="entry name" value="Ribokinase-like"/>
</dbReference>
<dbReference type="InterPro" id="IPR011611">
    <property type="entry name" value="PfkB_dom"/>
</dbReference>
<evidence type="ECO:0000256" key="3">
    <source>
        <dbReference type="ARBA" id="ARBA00022741"/>
    </source>
</evidence>
<keyword evidence="3" id="KW-0547">Nucleotide-binding</keyword>
<dbReference type="STRING" id="1166073.SAMN05192530_10648"/>
<dbReference type="CDD" id="cd01167">
    <property type="entry name" value="bac_FRK"/>
    <property type="match status" value="1"/>
</dbReference>
<dbReference type="Gene3D" id="3.40.1190.20">
    <property type="match status" value="1"/>
</dbReference>
<dbReference type="GO" id="GO:0005524">
    <property type="term" value="F:ATP binding"/>
    <property type="evidence" value="ECO:0007669"/>
    <property type="project" value="UniProtKB-KW"/>
</dbReference>
<name>A0A1H0J7Y1_9HYPH</name>
<keyword evidence="4 7" id="KW-0418">Kinase</keyword>
<evidence type="ECO:0000256" key="1">
    <source>
        <dbReference type="ARBA" id="ARBA00010688"/>
    </source>
</evidence>
<comment type="similarity">
    <text evidence="1">Belongs to the carbohydrate kinase PfkB family.</text>
</comment>
<dbReference type="InterPro" id="IPR050306">
    <property type="entry name" value="PfkB_Carbo_kinase"/>
</dbReference>